<dbReference type="InterPro" id="IPR051450">
    <property type="entry name" value="Gfo/Idh/MocA_Oxidoreductases"/>
</dbReference>
<dbReference type="Gene3D" id="3.40.50.720">
    <property type="entry name" value="NAD(P)-binding Rossmann-like Domain"/>
    <property type="match status" value="1"/>
</dbReference>
<dbReference type="SUPFAM" id="SSF51735">
    <property type="entry name" value="NAD(P)-binding Rossmann-fold domains"/>
    <property type="match status" value="1"/>
</dbReference>
<organism evidence="4 5">
    <name type="scientific">Trichococcus patagoniensis</name>
    <dbReference type="NCBI Taxonomy" id="382641"/>
    <lineage>
        <taxon>Bacteria</taxon>
        <taxon>Bacillati</taxon>
        <taxon>Bacillota</taxon>
        <taxon>Bacilli</taxon>
        <taxon>Lactobacillales</taxon>
        <taxon>Carnobacteriaceae</taxon>
        <taxon>Trichococcus</taxon>
    </lineage>
</organism>
<reference evidence="4 5" key="1">
    <citation type="submission" date="2018-04" db="EMBL/GenBank/DDBJ databases">
        <title>Genomic Encyclopedia of Archaeal and Bacterial Type Strains, Phase II (KMG-II): from individual species to whole genera.</title>
        <authorList>
            <person name="Goeker M."/>
        </authorList>
    </citation>
    <scope>NUCLEOTIDE SEQUENCE [LARGE SCALE GENOMIC DNA]</scope>
    <source>
        <strain evidence="4 5">DSM 18806</strain>
    </source>
</reference>
<proteinExistence type="inferred from homology"/>
<comment type="caution">
    <text evidence="4">The sequence shown here is derived from an EMBL/GenBank/DDBJ whole genome shotgun (WGS) entry which is preliminary data.</text>
</comment>
<dbReference type="Pfam" id="PF01408">
    <property type="entry name" value="GFO_IDH_MocA"/>
    <property type="match status" value="1"/>
</dbReference>
<evidence type="ECO:0000313" key="5">
    <source>
        <dbReference type="Proteomes" id="UP000244161"/>
    </source>
</evidence>
<evidence type="ECO:0000259" key="2">
    <source>
        <dbReference type="Pfam" id="PF01408"/>
    </source>
</evidence>
<dbReference type="PANTHER" id="PTHR43377">
    <property type="entry name" value="BILIVERDIN REDUCTASE A"/>
    <property type="match status" value="1"/>
</dbReference>
<dbReference type="InterPro" id="IPR004104">
    <property type="entry name" value="Gfo/Idh/MocA-like_OxRdtase_C"/>
</dbReference>
<dbReference type="EMBL" id="QAOM01000004">
    <property type="protein sequence ID" value="PTQ85398.1"/>
    <property type="molecule type" value="Genomic_DNA"/>
</dbReference>
<dbReference type="OrthoDB" id="9815825at2"/>
<dbReference type="GO" id="GO:0000166">
    <property type="term" value="F:nucleotide binding"/>
    <property type="evidence" value="ECO:0007669"/>
    <property type="project" value="InterPro"/>
</dbReference>
<dbReference type="Proteomes" id="UP000244161">
    <property type="component" value="Unassembled WGS sequence"/>
</dbReference>
<dbReference type="PANTHER" id="PTHR43377:SF1">
    <property type="entry name" value="BILIVERDIN REDUCTASE A"/>
    <property type="match status" value="1"/>
</dbReference>
<dbReference type="InterPro" id="IPR000683">
    <property type="entry name" value="Gfo/Idh/MocA-like_OxRdtase_N"/>
</dbReference>
<dbReference type="InterPro" id="IPR036291">
    <property type="entry name" value="NAD(P)-bd_dom_sf"/>
</dbReference>
<dbReference type="Pfam" id="PF02894">
    <property type="entry name" value="GFO_IDH_MocA_C"/>
    <property type="match status" value="1"/>
</dbReference>
<protein>
    <submittedName>
        <fullName evidence="4">Putative dehydrogenase</fullName>
    </submittedName>
</protein>
<evidence type="ECO:0000313" key="4">
    <source>
        <dbReference type="EMBL" id="PTQ85398.1"/>
    </source>
</evidence>
<dbReference type="RefSeq" id="WP_108031868.1">
    <property type="nucleotide sequence ID" value="NZ_QAOM01000004.1"/>
</dbReference>
<feature type="domain" description="Gfo/Idh/MocA-like oxidoreductase C-terminal" evidence="3">
    <location>
        <begin position="133"/>
        <end position="339"/>
    </location>
</feature>
<comment type="similarity">
    <text evidence="1">Belongs to the Gfo/Idh/MocA family.</text>
</comment>
<accession>A0A2T5INK0</accession>
<feature type="domain" description="Gfo/Idh/MocA-like oxidoreductase N-terminal" evidence="2">
    <location>
        <begin position="3"/>
        <end position="120"/>
    </location>
</feature>
<dbReference type="AlphaFoldDB" id="A0A2T5INK0"/>
<keyword evidence="5" id="KW-1185">Reference proteome</keyword>
<evidence type="ECO:0000256" key="1">
    <source>
        <dbReference type="ARBA" id="ARBA00010928"/>
    </source>
</evidence>
<dbReference type="Gene3D" id="3.30.360.10">
    <property type="entry name" value="Dihydrodipicolinate Reductase, domain 2"/>
    <property type="match status" value="1"/>
</dbReference>
<sequence>MVGIVIIGCGDVSKQRHAPLSHKNEKVDLIGFYNRTIAKSESFQKKYGGKVYRTLEEIWEDGTVDAVIVATNEQSHSPITVAALEAGKHVLCEKPMADSVAEAERMQQAAEKSGKKLMIIHNQRLYPAHQLLKKLLREGTLGKVHAYRTTLANPGQENDGWGTAFPDFYDRIGHTNGALAQVGIHRIDLLNYLFSEDPVTAVLAQTATQSKQLEDGRPVPYEDYAVLQLQHRSGIQGTLLTHWFDYSNDRQTVIYGENATAATYADGHPVALYRKNGEKTYLDDPSQDGLYTEPLTPIVDKFVESIEQDTVPFVTAEQGITALRILAAAYRSQATQTWTPIEQEDAQYDRNI</sequence>
<gene>
    <name evidence="4" type="ORF">C8U37_10435</name>
</gene>
<evidence type="ECO:0000259" key="3">
    <source>
        <dbReference type="Pfam" id="PF02894"/>
    </source>
</evidence>
<dbReference type="SUPFAM" id="SSF55347">
    <property type="entry name" value="Glyceraldehyde-3-phosphate dehydrogenase-like, C-terminal domain"/>
    <property type="match status" value="1"/>
</dbReference>
<name>A0A2T5INK0_9LACT</name>